<protein>
    <recommendedName>
        <fullName evidence="3">HEPN domain-containing protein</fullName>
    </recommendedName>
</protein>
<accession>A0A2K4W3Z8</accession>
<sequence length="171" mass="19265">MENEPLPSSWVIDEARAYLRASLLLEQHASDGDVALYWPATMNSALASELYLKSFLVEADPRFPRSEYDPEGHLRLAVGLSGNRHNLFELYRAIPVDLADKLREISGRLSPGFQLEKWIISCSTLFVGTRYPYEASSTKAIDSDVLKLAPHLDQVLSEFLNPVEGQTNQER</sequence>
<dbReference type="AlphaFoldDB" id="A0A2K4W3Z8"/>
<comment type="caution">
    <text evidence="1">The sequence shown here is derived from an EMBL/GenBank/DDBJ whole genome shotgun (WGS) entry which is preliminary data.</text>
</comment>
<name>A0A2K4W3Z8_PSESX</name>
<dbReference type="RefSeq" id="WP_060412682.1">
    <property type="nucleotide sequence ID" value="NZ_LIIJ01000077.1"/>
</dbReference>
<dbReference type="Proteomes" id="UP000280395">
    <property type="component" value="Unassembled WGS sequence"/>
</dbReference>
<gene>
    <name evidence="1" type="ORF">ALP29_201824</name>
</gene>
<reference evidence="1 2" key="1">
    <citation type="submission" date="2018-08" db="EMBL/GenBank/DDBJ databases">
        <title>Recombination of ecologically and evolutionarily significant loci maintains genetic cohesion in the Pseudomonas syringae species complex.</title>
        <authorList>
            <person name="Dillon M."/>
            <person name="Thakur S."/>
            <person name="Almeida R.N.D."/>
            <person name="Weir B.S."/>
            <person name="Guttman D.S."/>
        </authorList>
    </citation>
    <scope>NUCLEOTIDE SEQUENCE [LARGE SCALE GENOMIC DNA]</scope>
    <source>
        <strain evidence="1 2">ICMP 14479</strain>
    </source>
</reference>
<evidence type="ECO:0000313" key="2">
    <source>
        <dbReference type="Proteomes" id="UP000280395"/>
    </source>
</evidence>
<organism evidence="1 2">
    <name type="scientific">Pseudomonas syringae pv. avii</name>
    <dbReference type="NCBI Taxonomy" id="663959"/>
    <lineage>
        <taxon>Bacteria</taxon>
        <taxon>Pseudomonadati</taxon>
        <taxon>Pseudomonadota</taxon>
        <taxon>Gammaproteobacteria</taxon>
        <taxon>Pseudomonadales</taxon>
        <taxon>Pseudomonadaceae</taxon>
        <taxon>Pseudomonas</taxon>
        <taxon>Pseudomonas syringae</taxon>
    </lineage>
</organism>
<dbReference type="EMBL" id="RBUA01001416">
    <property type="protein sequence ID" value="RMU43355.1"/>
    <property type="molecule type" value="Genomic_DNA"/>
</dbReference>
<evidence type="ECO:0008006" key="3">
    <source>
        <dbReference type="Google" id="ProtNLM"/>
    </source>
</evidence>
<evidence type="ECO:0000313" key="1">
    <source>
        <dbReference type="EMBL" id="RMU43355.1"/>
    </source>
</evidence>
<proteinExistence type="predicted"/>